<keyword evidence="3" id="KW-1185">Reference proteome</keyword>
<accession>A0A811Z2Y9</accession>
<reference evidence="2" key="1">
    <citation type="submission" date="2020-12" db="EMBL/GenBank/DDBJ databases">
        <authorList>
            <consortium name="Molecular Ecology Group"/>
        </authorList>
    </citation>
    <scope>NUCLEOTIDE SEQUENCE</scope>
    <source>
        <strain evidence="2">TBG_1078</strain>
    </source>
</reference>
<evidence type="ECO:0000313" key="2">
    <source>
        <dbReference type="EMBL" id="CAD7683395.1"/>
    </source>
</evidence>
<sequence>MAPRRGCEPPHPTATSSHRPGPRAAAAAAETHVFSRRRRTRPCGGSIYPTSSTARSRVPRPEREPIRAVEAHPHAPWPALRVPAHVGSALLLPGAAAARLRALQLRQPGSRGSAGPGPTPHSFHSSRSGTFALEGTWAGHRATRRCECEAGRPPGGAPPLNVSYRPRRGRMCDFLGQLRP</sequence>
<dbReference type="Proteomes" id="UP000645828">
    <property type="component" value="Unassembled WGS sequence"/>
</dbReference>
<proteinExistence type="predicted"/>
<comment type="caution">
    <text evidence="2">The sequence shown here is derived from an EMBL/GenBank/DDBJ whole genome shotgun (WGS) entry which is preliminary data.</text>
</comment>
<dbReference type="EMBL" id="CAJHUB010000755">
    <property type="protein sequence ID" value="CAD7683395.1"/>
    <property type="molecule type" value="Genomic_DNA"/>
</dbReference>
<protein>
    <submittedName>
        <fullName evidence="2">(raccoon dog) hypothetical protein</fullName>
    </submittedName>
</protein>
<evidence type="ECO:0000256" key="1">
    <source>
        <dbReference type="SAM" id="MobiDB-lite"/>
    </source>
</evidence>
<feature type="region of interest" description="Disordered" evidence="1">
    <location>
        <begin position="107"/>
        <end position="128"/>
    </location>
</feature>
<feature type="region of interest" description="Disordered" evidence="1">
    <location>
        <begin position="1"/>
        <end position="63"/>
    </location>
</feature>
<organism evidence="2 3">
    <name type="scientific">Nyctereutes procyonoides</name>
    <name type="common">Raccoon dog</name>
    <name type="synonym">Canis procyonoides</name>
    <dbReference type="NCBI Taxonomy" id="34880"/>
    <lineage>
        <taxon>Eukaryota</taxon>
        <taxon>Metazoa</taxon>
        <taxon>Chordata</taxon>
        <taxon>Craniata</taxon>
        <taxon>Vertebrata</taxon>
        <taxon>Euteleostomi</taxon>
        <taxon>Mammalia</taxon>
        <taxon>Eutheria</taxon>
        <taxon>Laurasiatheria</taxon>
        <taxon>Carnivora</taxon>
        <taxon>Caniformia</taxon>
        <taxon>Canidae</taxon>
        <taxon>Nyctereutes</taxon>
    </lineage>
</organism>
<evidence type="ECO:0000313" key="3">
    <source>
        <dbReference type="Proteomes" id="UP000645828"/>
    </source>
</evidence>
<gene>
    <name evidence="2" type="ORF">NYPRO_LOCUS16186</name>
</gene>
<dbReference type="AlphaFoldDB" id="A0A811Z2Y9"/>
<name>A0A811Z2Y9_NYCPR</name>